<sequence>MWQKFGGQSASQMMNQYQQGHYELQPTMVWAGPEGAVENRQAVLSSGIGAVTEMTTADGKTSAQHFPDIKKVNLLLNKDI</sequence>
<protein>
    <submittedName>
        <fullName evidence="1">Uncharacterized protein</fullName>
    </submittedName>
</protein>
<dbReference type="AlphaFoldDB" id="A0A3S4WRM2"/>
<proteinExistence type="predicted"/>
<evidence type="ECO:0000313" key="2">
    <source>
        <dbReference type="Proteomes" id="UP000281904"/>
    </source>
</evidence>
<evidence type="ECO:0000313" key="1">
    <source>
        <dbReference type="EMBL" id="VEI71997.1"/>
    </source>
</evidence>
<accession>A0A3S4WRM2</accession>
<organism evidence="1 2">
    <name type="scientific">Serratia rubidaea</name>
    <name type="common">Serratia marinorubra</name>
    <dbReference type="NCBI Taxonomy" id="61652"/>
    <lineage>
        <taxon>Bacteria</taxon>
        <taxon>Pseudomonadati</taxon>
        <taxon>Pseudomonadota</taxon>
        <taxon>Gammaproteobacteria</taxon>
        <taxon>Enterobacterales</taxon>
        <taxon>Yersiniaceae</taxon>
        <taxon>Serratia</taxon>
    </lineage>
</organism>
<dbReference type="Proteomes" id="UP000281904">
    <property type="component" value="Chromosome"/>
</dbReference>
<name>A0A3S4WRM2_SERRU</name>
<reference evidence="1 2" key="1">
    <citation type="submission" date="2018-12" db="EMBL/GenBank/DDBJ databases">
        <authorList>
            <consortium name="Pathogen Informatics"/>
        </authorList>
    </citation>
    <scope>NUCLEOTIDE SEQUENCE [LARGE SCALE GENOMIC DNA]</scope>
    <source>
        <strain evidence="1 2">NCTC10036</strain>
    </source>
</reference>
<dbReference type="EMBL" id="LR134493">
    <property type="protein sequence ID" value="VEI71997.1"/>
    <property type="molecule type" value="Genomic_DNA"/>
</dbReference>
<dbReference type="RefSeq" id="WP_126533239.1">
    <property type="nucleotide sequence ID" value="NZ_LR134493.1"/>
</dbReference>
<gene>
    <name evidence="1" type="ORF">NCTC10036_04543</name>
</gene>